<evidence type="ECO:0000313" key="1">
    <source>
        <dbReference type="EMBL" id="MFC3032182.1"/>
    </source>
</evidence>
<organism evidence="1 2">
    <name type="scientific">Pseudoalteromonas fenneropenaei</name>
    <dbReference type="NCBI Taxonomy" id="1737459"/>
    <lineage>
        <taxon>Bacteria</taxon>
        <taxon>Pseudomonadati</taxon>
        <taxon>Pseudomonadota</taxon>
        <taxon>Gammaproteobacteria</taxon>
        <taxon>Alteromonadales</taxon>
        <taxon>Pseudoalteromonadaceae</taxon>
        <taxon>Pseudoalteromonas</taxon>
    </lineage>
</organism>
<dbReference type="Gene3D" id="2.60.120.400">
    <property type="entry name" value="Calcium-mediated lectin"/>
    <property type="match status" value="1"/>
</dbReference>
<keyword evidence="2" id="KW-1185">Reference proteome</keyword>
<protein>
    <recommendedName>
        <fullName evidence="3">Calcium-mediated lectin domain-containing protein</fullName>
    </recommendedName>
</protein>
<sequence>MSDWSAPQRLDIPANKLVIFNATHQAAYQQYIQIIDSNNQPINFQNFSGSTFTFPISGSGTGVNLFGNGNGKFIMQAGYQIQFRSSGGKVPLVAASTTQFTLNGVTYGGGIMFVTDDQGTAEPDYNDTALTLQWFSSQG</sequence>
<comment type="caution">
    <text evidence="1">The sequence shown here is derived from an EMBL/GenBank/DDBJ whole genome shotgun (WGS) entry which is preliminary data.</text>
</comment>
<accession>A0ABV7CHX7</accession>
<evidence type="ECO:0008006" key="3">
    <source>
        <dbReference type="Google" id="ProtNLM"/>
    </source>
</evidence>
<gene>
    <name evidence="1" type="ORF">ACFOEE_06600</name>
</gene>
<dbReference type="Proteomes" id="UP001595453">
    <property type="component" value="Unassembled WGS sequence"/>
</dbReference>
<proteinExistence type="predicted"/>
<dbReference type="InterPro" id="IPR036684">
    <property type="entry name" value="Ca_lectin_sf"/>
</dbReference>
<dbReference type="RefSeq" id="WP_377122276.1">
    <property type="nucleotide sequence ID" value="NZ_JBHRSD010000011.1"/>
</dbReference>
<dbReference type="EMBL" id="JBHRSD010000011">
    <property type="protein sequence ID" value="MFC3032182.1"/>
    <property type="molecule type" value="Genomic_DNA"/>
</dbReference>
<reference evidence="2" key="1">
    <citation type="journal article" date="2019" name="Int. J. Syst. Evol. Microbiol.">
        <title>The Global Catalogue of Microorganisms (GCM) 10K type strain sequencing project: providing services to taxonomists for standard genome sequencing and annotation.</title>
        <authorList>
            <consortium name="The Broad Institute Genomics Platform"/>
            <consortium name="The Broad Institute Genome Sequencing Center for Infectious Disease"/>
            <person name="Wu L."/>
            <person name="Ma J."/>
        </authorList>
    </citation>
    <scope>NUCLEOTIDE SEQUENCE [LARGE SCALE GENOMIC DNA]</scope>
    <source>
        <strain evidence="2">KCTC 42730</strain>
    </source>
</reference>
<evidence type="ECO:0000313" key="2">
    <source>
        <dbReference type="Proteomes" id="UP001595453"/>
    </source>
</evidence>
<name>A0ABV7CHX7_9GAMM</name>